<dbReference type="AlphaFoldDB" id="A0A0F9KIC1"/>
<dbReference type="SUPFAM" id="SSF53756">
    <property type="entry name" value="UDP-Glycosyltransferase/glycogen phosphorylase"/>
    <property type="match status" value="1"/>
</dbReference>
<keyword evidence="2" id="KW-0808">Transferase</keyword>
<dbReference type="PANTHER" id="PTHR12526:SF510">
    <property type="entry name" value="D-INOSITOL 3-PHOSPHATE GLYCOSYLTRANSFERASE"/>
    <property type="match status" value="1"/>
</dbReference>
<evidence type="ECO:0000313" key="5">
    <source>
        <dbReference type="EMBL" id="KKM81718.1"/>
    </source>
</evidence>
<keyword evidence="1" id="KW-0328">Glycosyltransferase</keyword>
<sequence>MKILHVVDMISQQRGGGSAKVPYQLGEAQARLGHKVTIYASDFHAEDQLPPKGVELKKFHCALNLLGGVRITPSMVFADFSQFDIVHLHNYRTLVNIIAANKGRPYIVQALGSCLPINGLTIPLHNFIWRNLILKRASALIAIAEMEIGQYVAEGADSKRISLIPAGIKCNEFNRRPARVKDGKKRVLFLGRFHEDKSPVLLAKAIKILNRNDVILLMAGYDDGCEKTMRRQIKELGIEDKVDYIGARYGKDKADTYAMADIYIMPSRREVFGLTLLEALACGTPVIATDRCGVASLLPPECGLVVPFDEYALAKAINEALDKDIASSYREYRIKWAKQYDWSKIAPKIIEVYRKVLGT</sequence>
<evidence type="ECO:0008006" key="6">
    <source>
        <dbReference type="Google" id="ProtNLM"/>
    </source>
</evidence>
<dbReference type="EMBL" id="LAZR01007975">
    <property type="protein sequence ID" value="KKM81718.1"/>
    <property type="molecule type" value="Genomic_DNA"/>
</dbReference>
<dbReference type="PANTHER" id="PTHR12526">
    <property type="entry name" value="GLYCOSYLTRANSFERASE"/>
    <property type="match status" value="1"/>
</dbReference>
<evidence type="ECO:0000259" key="3">
    <source>
        <dbReference type="Pfam" id="PF00534"/>
    </source>
</evidence>
<dbReference type="InterPro" id="IPR028098">
    <property type="entry name" value="Glyco_trans_4-like_N"/>
</dbReference>
<dbReference type="Gene3D" id="3.40.50.2000">
    <property type="entry name" value="Glycogen Phosphorylase B"/>
    <property type="match status" value="2"/>
</dbReference>
<evidence type="ECO:0000256" key="2">
    <source>
        <dbReference type="ARBA" id="ARBA00022679"/>
    </source>
</evidence>
<protein>
    <recommendedName>
        <fullName evidence="6">Glycosyl transferase family 1 domain-containing protein</fullName>
    </recommendedName>
</protein>
<comment type="caution">
    <text evidence="5">The sequence shown here is derived from an EMBL/GenBank/DDBJ whole genome shotgun (WGS) entry which is preliminary data.</text>
</comment>
<feature type="domain" description="Glycosyl transferase family 1" evidence="3">
    <location>
        <begin position="172"/>
        <end position="333"/>
    </location>
</feature>
<dbReference type="Pfam" id="PF13439">
    <property type="entry name" value="Glyco_transf_4"/>
    <property type="match status" value="1"/>
</dbReference>
<gene>
    <name evidence="5" type="ORF">LCGC14_1326970</name>
</gene>
<accession>A0A0F9KIC1</accession>
<feature type="domain" description="Glycosyltransferase subfamily 4-like N-terminal" evidence="4">
    <location>
        <begin position="16"/>
        <end position="170"/>
    </location>
</feature>
<evidence type="ECO:0000259" key="4">
    <source>
        <dbReference type="Pfam" id="PF13439"/>
    </source>
</evidence>
<proteinExistence type="predicted"/>
<reference evidence="5" key="1">
    <citation type="journal article" date="2015" name="Nature">
        <title>Complex archaea that bridge the gap between prokaryotes and eukaryotes.</title>
        <authorList>
            <person name="Spang A."/>
            <person name="Saw J.H."/>
            <person name="Jorgensen S.L."/>
            <person name="Zaremba-Niedzwiedzka K."/>
            <person name="Martijn J."/>
            <person name="Lind A.E."/>
            <person name="van Eijk R."/>
            <person name="Schleper C."/>
            <person name="Guy L."/>
            <person name="Ettema T.J."/>
        </authorList>
    </citation>
    <scope>NUCLEOTIDE SEQUENCE</scope>
</reference>
<dbReference type="GO" id="GO:0016757">
    <property type="term" value="F:glycosyltransferase activity"/>
    <property type="evidence" value="ECO:0007669"/>
    <property type="project" value="UniProtKB-KW"/>
</dbReference>
<name>A0A0F9KIC1_9ZZZZ</name>
<dbReference type="Pfam" id="PF00534">
    <property type="entry name" value="Glycos_transf_1"/>
    <property type="match status" value="1"/>
</dbReference>
<organism evidence="5">
    <name type="scientific">marine sediment metagenome</name>
    <dbReference type="NCBI Taxonomy" id="412755"/>
    <lineage>
        <taxon>unclassified sequences</taxon>
        <taxon>metagenomes</taxon>
        <taxon>ecological metagenomes</taxon>
    </lineage>
</organism>
<dbReference type="InterPro" id="IPR001296">
    <property type="entry name" value="Glyco_trans_1"/>
</dbReference>
<evidence type="ECO:0000256" key="1">
    <source>
        <dbReference type="ARBA" id="ARBA00022676"/>
    </source>
</evidence>